<accession>A0A0F9RRM0</accession>
<dbReference type="Pfam" id="PF09853">
    <property type="entry name" value="DUF2080"/>
    <property type="match status" value="1"/>
</dbReference>
<protein>
    <recommendedName>
        <fullName evidence="2">DUF2080 family transposase-associated protein</fullName>
    </recommendedName>
</protein>
<reference evidence="1" key="1">
    <citation type="journal article" date="2015" name="Nature">
        <title>Complex archaea that bridge the gap between prokaryotes and eukaryotes.</title>
        <authorList>
            <person name="Spang A."/>
            <person name="Saw J.H."/>
            <person name="Jorgensen S.L."/>
            <person name="Zaremba-Niedzwiedzka K."/>
            <person name="Martijn J."/>
            <person name="Lind A.E."/>
            <person name="van Eijk R."/>
            <person name="Schleper C."/>
            <person name="Guy L."/>
            <person name="Ettema T.J."/>
        </authorList>
    </citation>
    <scope>NUCLEOTIDE SEQUENCE</scope>
</reference>
<evidence type="ECO:0000313" key="1">
    <source>
        <dbReference type="EMBL" id="KKN27641.1"/>
    </source>
</evidence>
<organism evidence="1">
    <name type="scientific">marine sediment metagenome</name>
    <dbReference type="NCBI Taxonomy" id="412755"/>
    <lineage>
        <taxon>unclassified sequences</taxon>
        <taxon>metagenomes</taxon>
        <taxon>ecological metagenomes</taxon>
    </lineage>
</organism>
<evidence type="ECO:0008006" key="2">
    <source>
        <dbReference type="Google" id="ProtNLM"/>
    </source>
</evidence>
<dbReference type="InterPro" id="IPR019205">
    <property type="entry name" value="DUF2080_transposon-encoded"/>
</dbReference>
<sequence>MCGKRKENGMFYKGYIHNINMLGQKLEIKKTTDGKIVFYKAIKVVKKMGNSGHVIIPKELIGKEIQIIWEKKSK</sequence>
<proteinExistence type="predicted"/>
<gene>
    <name evidence="1" type="ORF">LCGC14_0862780</name>
</gene>
<name>A0A0F9RRM0_9ZZZZ</name>
<dbReference type="NCBIfam" id="NF033496">
    <property type="entry name" value="DUF2080_fam_acc"/>
    <property type="match status" value="1"/>
</dbReference>
<dbReference type="EMBL" id="LAZR01002621">
    <property type="protein sequence ID" value="KKN27641.1"/>
    <property type="molecule type" value="Genomic_DNA"/>
</dbReference>
<dbReference type="AlphaFoldDB" id="A0A0F9RRM0"/>
<comment type="caution">
    <text evidence="1">The sequence shown here is derived from an EMBL/GenBank/DDBJ whole genome shotgun (WGS) entry which is preliminary data.</text>
</comment>